<dbReference type="Gene3D" id="3.30.70.330">
    <property type="match status" value="1"/>
</dbReference>
<dbReference type="InterPro" id="IPR000504">
    <property type="entry name" value="RRM_dom"/>
</dbReference>
<feature type="compositionally biased region" description="Basic and acidic residues" evidence="2">
    <location>
        <begin position="595"/>
        <end position="608"/>
    </location>
</feature>
<evidence type="ECO:0000313" key="5">
    <source>
        <dbReference type="Proteomes" id="UP000245207"/>
    </source>
</evidence>
<reference evidence="4 5" key="1">
    <citation type="journal article" date="2018" name="Mol. Plant">
        <title>The genome of Artemisia annua provides insight into the evolution of Asteraceae family and artemisinin biosynthesis.</title>
        <authorList>
            <person name="Shen Q."/>
            <person name="Zhang L."/>
            <person name="Liao Z."/>
            <person name="Wang S."/>
            <person name="Yan T."/>
            <person name="Shi P."/>
            <person name="Liu M."/>
            <person name="Fu X."/>
            <person name="Pan Q."/>
            <person name="Wang Y."/>
            <person name="Lv Z."/>
            <person name="Lu X."/>
            <person name="Zhang F."/>
            <person name="Jiang W."/>
            <person name="Ma Y."/>
            <person name="Chen M."/>
            <person name="Hao X."/>
            <person name="Li L."/>
            <person name="Tang Y."/>
            <person name="Lv G."/>
            <person name="Zhou Y."/>
            <person name="Sun X."/>
            <person name="Brodelius P.E."/>
            <person name="Rose J.K.C."/>
            <person name="Tang K."/>
        </authorList>
    </citation>
    <scope>NUCLEOTIDE SEQUENCE [LARGE SCALE GENOMIC DNA]</scope>
    <source>
        <strain evidence="5">cv. Huhao1</strain>
        <tissue evidence="4">Leaf</tissue>
    </source>
</reference>
<evidence type="ECO:0000259" key="3">
    <source>
        <dbReference type="PROSITE" id="PS50102"/>
    </source>
</evidence>
<gene>
    <name evidence="4" type="ORF">CTI12_AA393380</name>
</gene>
<feature type="compositionally biased region" description="Polar residues" evidence="2">
    <location>
        <begin position="139"/>
        <end position="151"/>
    </location>
</feature>
<evidence type="ECO:0000313" key="4">
    <source>
        <dbReference type="EMBL" id="PWA59224.1"/>
    </source>
</evidence>
<dbReference type="SMART" id="SM00360">
    <property type="entry name" value="RRM"/>
    <property type="match status" value="1"/>
</dbReference>
<name>A0A2U1MD90_ARTAN</name>
<dbReference type="Proteomes" id="UP000245207">
    <property type="component" value="Unassembled WGS sequence"/>
</dbReference>
<dbReference type="PROSITE" id="PS50102">
    <property type="entry name" value="RRM"/>
    <property type="match status" value="1"/>
</dbReference>
<feature type="compositionally biased region" description="Basic and acidic residues" evidence="2">
    <location>
        <begin position="35"/>
        <end position="44"/>
    </location>
</feature>
<feature type="region of interest" description="Disordered" evidence="2">
    <location>
        <begin position="440"/>
        <end position="608"/>
    </location>
</feature>
<sequence>MGRRSAATDGDGWTWVFRNNNNPKGKPIDNPFPKNDTKRSKEDDVQQISTSVFVTNFPDKFGAKDLWYSCKTYGHVVDAYIPDRRSKVGKRFGFVRFIKVLDVECLVNNLCTVWNGRYKLHANVARFQREPVNKHNNKVNENGTSRNNGGSRMSEVGAKGTTNSYSQVVKGYRGQKDVGDDIPTMVLDETCLNKEDYSLCLLGKVKEFASLTNLKVVLAKEGYANIELRYMGGFWVMIVFQDDETMNRFHSNLAAGSWFSQIIQAHNEFTIEERVTWVEIEGIPCKWWSRNTFNRIASRWGRMLNGEELEEGNFHSNRICISTKIKTALFESFRMVYRGNVCWVRAIEVPGWVPDFEEDCDGESIEGSQEDEVQGDSSRSINEVGGESDMEAVPETSFEVEPNNDIVEHNSPGHSKTQSGDPFGIYDVLKKKRDVCNNDSIPEVSLKYPPGFTPNEEGDTAVEGPDILLKENRTSYDQEGGGYGEKQSHERNEFLNDAQESYCSGHFKKSPSPEAEESRSSSSESVKIFEPEESSQGRKRGRVSGDDGASSPKRRRRIVDGEPSSLDVSATAADMDLSDTSLPNVEPTEPTGDAVHVEEPSQKSAEAEPKALDQLMKELELAAAHQATLIAQLYYTRI</sequence>
<keyword evidence="1" id="KW-0694">RNA-binding</keyword>
<accession>A0A2U1MD90</accession>
<organism evidence="4 5">
    <name type="scientific">Artemisia annua</name>
    <name type="common">Sweet wormwood</name>
    <dbReference type="NCBI Taxonomy" id="35608"/>
    <lineage>
        <taxon>Eukaryota</taxon>
        <taxon>Viridiplantae</taxon>
        <taxon>Streptophyta</taxon>
        <taxon>Embryophyta</taxon>
        <taxon>Tracheophyta</taxon>
        <taxon>Spermatophyta</taxon>
        <taxon>Magnoliopsida</taxon>
        <taxon>eudicotyledons</taxon>
        <taxon>Gunneridae</taxon>
        <taxon>Pentapetalae</taxon>
        <taxon>asterids</taxon>
        <taxon>campanulids</taxon>
        <taxon>Asterales</taxon>
        <taxon>Asteraceae</taxon>
        <taxon>Asteroideae</taxon>
        <taxon>Anthemideae</taxon>
        <taxon>Artemisiinae</taxon>
        <taxon>Artemisia</taxon>
    </lineage>
</organism>
<dbReference type="InterPro" id="IPR012677">
    <property type="entry name" value="Nucleotide-bd_a/b_plait_sf"/>
</dbReference>
<dbReference type="InterPro" id="IPR035979">
    <property type="entry name" value="RBD_domain_sf"/>
</dbReference>
<feature type="compositionally biased region" description="Acidic residues" evidence="2">
    <location>
        <begin position="359"/>
        <end position="374"/>
    </location>
</feature>
<proteinExistence type="predicted"/>
<evidence type="ECO:0000256" key="1">
    <source>
        <dbReference type="PROSITE-ProRule" id="PRU00176"/>
    </source>
</evidence>
<dbReference type="Pfam" id="PF00076">
    <property type="entry name" value="RRM_1"/>
    <property type="match status" value="1"/>
</dbReference>
<dbReference type="GO" id="GO:0003723">
    <property type="term" value="F:RNA binding"/>
    <property type="evidence" value="ECO:0007669"/>
    <property type="project" value="UniProtKB-UniRule"/>
</dbReference>
<feature type="region of interest" description="Disordered" evidence="2">
    <location>
        <begin position="359"/>
        <end position="392"/>
    </location>
</feature>
<dbReference type="OrthoDB" id="1744977at2759"/>
<protein>
    <submittedName>
        <fullName evidence="4">Nucleotide-binding alpha-beta plait domain-containing protein</fullName>
    </submittedName>
</protein>
<feature type="domain" description="RRM" evidence="3">
    <location>
        <begin position="50"/>
        <end position="127"/>
    </location>
</feature>
<keyword evidence="5" id="KW-1185">Reference proteome</keyword>
<feature type="region of interest" description="Disordered" evidence="2">
    <location>
        <begin position="18"/>
        <end position="44"/>
    </location>
</feature>
<comment type="caution">
    <text evidence="4">The sequence shown here is derived from an EMBL/GenBank/DDBJ whole genome shotgun (WGS) entry which is preliminary data.</text>
</comment>
<dbReference type="EMBL" id="PKPP01005681">
    <property type="protein sequence ID" value="PWA59224.1"/>
    <property type="molecule type" value="Genomic_DNA"/>
</dbReference>
<evidence type="ECO:0000256" key="2">
    <source>
        <dbReference type="SAM" id="MobiDB-lite"/>
    </source>
</evidence>
<dbReference type="SUPFAM" id="SSF54928">
    <property type="entry name" value="RNA-binding domain, RBD"/>
    <property type="match status" value="1"/>
</dbReference>
<feature type="region of interest" description="Disordered" evidence="2">
    <location>
        <begin position="135"/>
        <end position="157"/>
    </location>
</feature>
<dbReference type="AlphaFoldDB" id="A0A2U1MD90"/>
<dbReference type="CDD" id="cd00590">
    <property type="entry name" value="RRM_SF"/>
    <property type="match status" value="1"/>
</dbReference>